<dbReference type="EMBL" id="SNXZ01000006">
    <property type="protein sequence ID" value="TDP93639.1"/>
    <property type="molecule type" value="Genomic_DNA"/>
</dbReference>
<sequence>MSESAEIRVGDTEREAAMTALGEHMSAGRLDIDEYGERSARVVAAKTRGELLEVFADLPDPRPVFGPAQPVRQAPQFGQPTPPLNPDHPKPGEPWGWTTEVAQQWDNRPVGQRVAAGMVPLAVVISLVLFFAVFHVWWVFMLIPAAAVISGAILGDQRHAIQEQQRRRRSAIRESQRQTREHIRDAQRHTRHQMRHMRHQYRHGSRRDLDE</sequence>
<organism evidence="4 5">
    <name type="scientific">Labedaea rhizosphaerae</name>
    <dbReference type="NCBI Taxonomy" id="598644"/>
    <lineage>
        <taxon>Bacteria</taxon>
        <taxon>Bacillati</taxon>
        <taxon>Actinomycetota</taxon>
        <taxon>Actinomycetes</taxon>
        <taxon>Pseudonocardiales</taxon>
        <taxon>Pseudonocardiaceae</taxon>
        <taxon>Labedaea</taxon>
    </lineage>
</organism>
<feature type="compositionally biased region" description="Basic residues" evidence="1">
    <location>
        <begin position="189"/>
        <end position="205"/>
    </location>
</feature>
<feature type="region of interest" description="Disordered" evidence="1">
    <location>
        <begin position="164"/>
        <end position="211"/>
    </location>
</feature>
<proteinExistence type="predicted"/>
<dbReference type="Pfam" id="PF08044">
    <property type="entry name" value="DUF1707"/>
    <property type="match status" value="1"/>
</dbReference>
<keyword evidence="2" id="KW-0812">Transmembrane</keyword>
<feature type="domain" description="DUF1707" evidence="3">
    <location>
        <begin position="7"/>
        <end position="59"/>
    </location>
</feature>
<dbReference type="AlphaFoldDB" id="A0A4R6S216"/>
<dbReference type="RefSeq" id="WP_133852671.1">
    <property type="nucleotide sequence ID" value="NZ_SNXZ01000006.1"/>
</dbReference>
<dbReference type="Proteomes" id="UP000295444">
    <property type="component" value="Unassembled WGS sequence"/>
</dbReference>
<evidence type="ECO:0000313" key="4">
    <source>
        <dbReference type="EMBL" id="TDP93639.1"/>
    </source>
</evidence>
<gene>
    <name evidence="4" type="ORF">EV186_10633</name>
</gene>
<dbReference type="InterPro" id="IPR012551">
    <property type="entry name" value="DUF1707_SHOCT-like"/>
</dbReference>
<protein>
    <submittedName>
        <fullName evidence="4">Uncharacterized protein DUF1707</fullName>
    </submittedName>
</protein>
<evidence type="ECO:0000313" key="5">
    <source>
        <dbReference type="Proteomes" id="UP000295444"/>
    </source>
</evidence>
<comment type="caution">
    <text evidence="4">The sequence shown here is derived from an EMBL/GenBank/DDBJ whole genome shotgun (WGS) entry which is preliminary data.</text>
</comment>
<feature type="compositionally biased region" description="Basic and acidic residues" evidence="1">
    <location>
        <begin position="164"/>
        <end position="188"/>
    </location>
</feature>
<reference evidence="4 5" key="1">
    <citation type="submission" date="2019-03" db="EMBL/GenBank/DDBJ databases">
        <title>Genomic Encyclopedia of Type Strains, Phase IV (KMG-IV): sequencing the most valuable type-strain genomes for metagenomic binning, comparative biology and taxonomic classification.</title>
        <authorList>
            <person name="Goeker M."/>
        </authorList>
    </citation>
    <scope>NUCLEOTIDE SEQUENCE [LARGE SCALE GENOMIC DNA]</scope>
    <source>
        <strain evidence="4 5">DSM 45361</strain>
    </source>
</reference>
<keyword evidence="5" id="KW-1185">Reference proteome</keyword>
<evidence type="ECO:0000256" key="2">
    <source>
        <dbReference type="SAM" id="Phobius"/>
    </source>
</evidence>
<evidence type="ECO:0000256" key="1">
    <source>
        <dbReference type="SAM" id="MobiDB-lite"/>
    </source>
</evidence>
<accession>A0A4R6S216</accession>
<evidence type="ECO:0000259" key="3">
    <source>
        <dbReference type="Pfam" id="PF08044"/>
    </source>
</evidence>
<name>A0A4R6S216_LABRH</name>
<keyword evidence="2" id="KW-0472">Membrane</keyword>
<keyword evidence="2" id="KW-1133">Transmembrane helix</keyword>
<feature type="transmembrane region" description="Helical" evidence="2">
    <location>
        <begin position="114"/>
        <end position="131"/>
    </location>
</feature>
<dbReference type="OrthoDB" id="3534574at2"/>